<keyword evidence="4" id="KW-1185">Reference proteome</keyword>
<keyword evidence="2" id="KW-0732">Signal</keyword>
<feature type="region of interest" description="Disordered" evidence="1">
    <location>
        <begin position="32"/>
        <end position="52"/>
    </location>
</feature>
<organism evidence="3 4">
    <name type="scientific">Ampelomyces quisqualis</name>
    <name type="common">Powdery mildew agent</name>
    <dbReference type="NCBI Taxonomy" id="50730"/>
    <lineage>
        <taxon>Eukaryota</taxon>
        <taxon>Fungi</taxon>
        <taxon>Dikarya</taxon>
        <taxon>Ascomycota</taxon>
        <taxon>Pezizomycotina</taxon>
        <taxon>Dothideomycetes</taxon>
        <taxon>Pleosporomycetidae</taxon>
        <taxon>Pleosporales</taxon>
        <taxon>Pleosporineae</taxon>
        <taxon>Phaeosphaeriaceae</taxon>
        <taxon>Ampelomyces</taxon>
    </lineage>
</organism>
<name>A0A6A5QL35_AMPQU</name>
<feature type="signal peptide" evidence="2">
    <location>
        <begin position="1"/>
        <end position="18"/>
    </location>
</feature>
<evidence type="ECO:0000313" key="3">
    <source>
        <dbReference type="EMBL" id="KAF1914787.1"/>
    </source>
</evidence>
<dbReference type="Proteomes" id="UP000800096">
    <property type="component" value="Unassembled WGS sequence"/>
</dbReference>
<proteinExistence type="predicted"/>
<dbReference type="Gene3D" id="3.10.450.50">
    <property type="match status" value="1"/>
</dbReference>
<dbReference type="OrthoDB" id="2820488at2759"/>
<feature type="chain" id="PRO_5025567460" description="SnoaL-like domain-containing protein" evidence="2">
    <location>
        <begin position="19"/>
        <end position="160"/>
    </location>
</feature>
<dbReference type="EMBL" id="ML979137">
    <property type="protein sequence ID" value="KAF1914787.1"/>
    <property type="molecule type" value="Genomic_DNA"/>
</dbReference>
<evidence type="ECO:0000256" key="2">
    <source>
        <dbReference type="SAM" id="SignalP"/>
    </source>
</evidence>
<evidence type="ECO:0000313" key="4">
    <source>
        <dbReference type="Proteomes" id="UP000800096"/>
    </source>
</evidence>
<evidence type="ECO:0000256" key="1">
    <source>
        <dbReference type="SAM" id="MobiDB-lite"/>
    </source>
</evidence>
<dbReference type="SUPFAM" id="SSF54427">
    <property type="entry name" value="NTF2-like"/>
    <property type="match status" value="1"/>
</dbReference>
<evidence type="ECO:0008006" key="5">
    <source>
        <dbReference type="Google" id="ProtNLM"/>
    </source>
</evidence>
<dbReference type="InterPro" id="IPR032710">
    <property type="entry name" value="NTF2-like_dom_sf"/>
</dbReference>
<sequence>MHVSIILATFIPSLAVLAAPVDINVGASTIDTRQARPTKPPPCVRQLNTTEPETKTRSNAFAQAFIYKKDISEAFKYISNDYINHNPAAQNGFDSAWNILSPIWGSQNITPLRTAFLSPHSWLNYRSGLGNVVDRYRWEGGCIVEHWDQGEAFPTSAAAV</sequence>
<accession>A0A6A5QL35</accession>
<dbReference type="AlphaFoldDB" id="A0A6A5QL35"/>
<reference evidence="3" key="1">
    <citation type="journal article" date="2020" name="Stud. Mycol.">
        <title>101 Dothideomycetes genomes: a test case for predicting lifestyles and emergence of pathogens.</title>
        <authorList>
            <person name="Haridas S."/>
            <person name="Albert R."/>
            <person name="Binder M."/>
            <person name="Bloem J."/>
            <person name="Labutti K."/>
            <person name="Salamov A."/>
            <person name="Andreopoulos B."/>
            <person name="Baker S."/>
            <person name="Barry K."/>
            <person name="Bills G."/>
            <person name="Bluhm B."/>
            <person name="Cannon C."/>
            <person name="Castanera R."/>
            <person name="Culley D."/>
            <person name="Daum C."/>
            <person name="Ezra D."/>
            <person name="Gonzalez J."/>
            <person name="Henrissat B."/>
            <person name="Kuo A."/>
            <person name="Liang C."/>
            <person name="Lipzen A."/>
            <person name="Lutzoni F."/>
            <person name="Magnuson J."/>
            <person name="Mondo S."/>
            <person name="Nolan M."/>
            <person name="Ohm R."/>
            <person name="Pangilinan J."/>
            <person name="Park H.-J."/>
            <person name="Ramirez L."/>
            <person name="Alfaro M."/>
            <person name="Sun H."/>
            <person name="Tritt A."/>
            <person name="Yoshinaga Y."/>
            <person name="Zwiers L.-H."/>
            <person name="Turgeon B."/>
            <person name="Goodwin S."/>
            <person name="Spatafora J."/>
            <person name="Crous P."/>
            <person name="Grigoriev I."/>
        </authorList>
    </citation>
    <scope>NUCLEOTIDE SEQUENCE</scope>
    <source>
        <strain evidence="3">HMLAC05119</strain>
    </source>
</reference>
<gene>
    <name evidence="3" type="ORF">BDU57DRAFT_558320</name>
</gene>
<protein>
    <recommendedName>
        <fullName evidence="5">SnoaL-like domain-containing protein</fullName>
    </recommendedName>
</protein>